<comment type="caution">
    <text evidence="2">The sequence shown here is derived from an EMBL/GenBank/DDBJ whole genome shotgun (WGS) entry which is preliminary data.</text>
</comment>
<dbReference type="PANTHER" id="PTHR43330">
    <property type="entry name" value="METHIONINE AMINOPEPTIDASE"/>
    <property type="match status" value="1"/>
</dbReference>
<dbReference type="InterPro" id="IPR000994">
    <property type="entry name" value="Pept_M24"/>
</dbReference>
<accession>A0A0G1PJF8</accession>
<evidence type="ECO:0000259" key="1">
    <source>
        <dbReference type="Pfam" id="PF00557"/>
    </source>
</evidence>
<dbReference type="EMBL" id="LCMI01000007">
    <property type="protein sequence ID" value="KKU32881.1"/>
    <property type="molecule type" value="Genomic_DNA"/>
</dbReference>
<dbReference type="SUPFAM" id="SSF55920">
    <property type="entry name" value="Creatinase/aminopeptidase"/>
    <property type="match status" value="1"/>
</dbReference>
<dbReference type="Proteomes" id="UP000034794">
    <property type="component" value="Unassembled WGS sequence"/>
</dbReference>
<gene>
    <name evidence="2" type="ORF">UX47_C0007G0125</name>
</gene>
<organism evidence="2 3">
    <name type="scientific">Candidatus Collierbacteria bacterium GW2011_GWA2_46_26</name>
    <dbReference type="NCBI Taxonomy" id="1618381"/>
    <lineage>
        <taxon>Bacteria</taxon>
        <taxon>Candidatus Collieribacteriota</taxon>
    </lineage>
</organism>
<dbReference type="GO" id="GO:0005829">
    <property type="term" value="C:cytosol"/>
    <property type="evidence" value="ECO:0007669"/>
    <property type="project" value="TreeGrafter"/>
</dbReference>
<name>A0A0G1PJF8_9BACT</name>
<dbReference type="PANTHER" id="PTHR43330:SF27">
    <property type="entry name" value="METHIONINE AMINOPEPTIDASE"/>
    <property type="match status" value="1"/>
</dbReference>
<dbReference type="PRINTS" id="PR00599">
    <property type="entry name" value="MAPEPTIDASE"/>
</dbReference>
<evidence type="ECO:0000313" key="3">
    <source>
        <dbReference type="Proteomes" id="UP000034794"/>
    </source>
</evidence>
<reference evidence="2 3" key="1">
    <citation type="journal article" date="2015" name="Nature">
        <title>rRNA introns, odd ribosomes, and small enigmatic genomes across a large radiation of phyla.</title>
        <authorList>
            <person name="Brown C.T."/>
            <person name="Hug L.A."/>
            <person name="Thomas B.C."/>
            <person name="Sharon I."/>
            <person name="Castelle C.J."/>
            <person name="Singh A."/>
            <person name="Wilkins M.J."/>
            <person name="Williams K.H."/>
            <person name="Banfield J.F."/>
        </authorList>
    </citation>
    <scope>NUCLEOTIDE SEQUENCE [LARGE SCALE GENOMIC DNA]</scope>
</reference>
<proteinExistence type="predicted"/>
<feature type="domain" description="Peptidase M24" evidence="1">
    <location>
        <begin position="21"/>
        <end position="155"/>
    </location>
</feature>
<dbReference type="Pfam" id="PF00557">
    <property type="entry name" value="Peptidase_M24"/>
    <property type="match status" value="1"/>
</dbReference>
<sequence length="190" mass="20894">MTKLQAMTEGGKRLGHIKGLLAGMVKEGVTPLEIDTEAEKLIKEGGDKPNFKMEPGYRHSTCINVNQGIVHGIPGNTPFKAGDVVKIDMGLLHEGYHLDTSITVAIPPISPHVAKFLEVCQSSLDAAIFEAIPGHTVYDIGLAMQTVVETAGYNVTRRLLSRPWWLWVTGIWSRIRMAGLFRPRTDPLQP</sequence>
<dbReference type="AlphaFoldDB" id="A0A0G1PJF8"/>
<evidence type="ECO:0000313" key="2">
    <source>
        <dbReference type="EMBL" id="KKU32881.1"/>
    </source>
</evidence>
<dbReference type="InterPro" id="IPR036005">
    <property type="entry name" value="Creatinase/aminopeptidase-like"/>
</dbReference>
<dbReference type="GO" id="GO:0070006">
    <property type="term" value="F:metalloaminopeptidase activity"/>
    <property type="evidence" value="ECO:0007669"/>
    <property type="project" value="TreeGrafter"/>
</dbReference>
<dbReference type="Gene3D" id="3.90.230.10">
    <property type="entry name" value="Creatinase/methionine aminopeptidase superfamily"/>
    <property type="match status" value="1"/>
</dbReference>
<keyword evidence="2" id="KW-0645">Protease</keyword>
<protein>
    <submittedName>
        <fullName evidence="2">Methionine aminopeptidase, type I</fullName>
    </submittedName>
</protein>
<keyword evidence="2" id="KW-0031">Aminopeptidase</keyword>
<keyword evidence="2" id="KW-0378">Hydrolase</keyword>
<dbReference type="InterPro" id="IPR001714">
    <property type="entry name" value="Pept_M24_MAP"/>
</dbReference>